<comment type="caution">
    <text evidence="1">The sequence shown here is derived from an EMBL/GenBank/DDBJ whole genome shotgun (WGS) entry which is preliminary data.</text>
</comment>
<organism evidence="1 2">
    <name type="scientific">Eucalyptus globulus</name>
    <name type="common">Tasmanian blue gum</name>
    <dbReference type="NCBI Taxonomy" id="34317"/>
    <lineage>
        <taxon>Eukaryota</taxon>
        <taxon>Viridiplantae</taxon>
        <taxon>Streptophyta</taxon>
        <taxon>Embryophyta</taxon>
        <taxon>Tracheophyta</taxon>
        <taxon>Spermatophyta</taxon>
        <taxon>Magnoliopsida</taxon>
        <taxon>eudicotyledons</taxon>
        <taxon>Gunneridae</taxon>
        <taxon>Pentapetalae</taxon>
        <taxon>rosids</taxon>
        <taxon>malvids</taxon>
        <taxon>Myrtales</taxon>
        <taxon>Myrtaceae</taxon>
        <taxon>Myrtoideae</taxon>
        <taxon>Eucalypteae</taxon>
        <taxon>Eucalyptus</taxon>
    </lineage>
</organism>
<accession>A0ABD3LDB7</accession>
<dbReference type="AlphaFoldDB" id="A0ABD3LDB7"/>
<dbReference type="EMBL" id="JBJKBG010000002">
    <property type="protein sequence ID" value="KAL3749810.1"/>
    <property type="molecule type" value="Genomic_DNA"/>
</dbReference>
<evidence type="ECO:0000313" key="2">
    <source>
        <dbReference type="Proteomes" id="UP001634007"/>
    </source>
</evidence>
<proteinExistence type="predicted"/>
<dbReference type="Proteomes" id="UP001634007">
    <property type="component" value="Unassembled WGS sequence"/>
</dbReference>
<keyword evidence="2" id="KW-1185">Reference proteome</keyword>
<sequence length="73" mass="8308">MISLCSSLEIAGTETKLVYLSYVGHQNSLPDPIRLYVQNQKKDNVRYLLDCNAELRALMKHYCVCRGLPYGTV</sequence>
<gene>
    <name evidence="1" type="ORF">ACJRO7_010868</name>
</gene>
<name>A0ABD3LDB7_EUCGL</name>
<evidence type="ECO:0000313" key="1">
    <source>
        <dbReference type="EMBL" id="KAL3749810.1"/>
    </source>
</evidence>
<protein>
    <submittedName>
        <fullName evidence="1">Uncharacterized protein</fullName>
    </submittedName>
</protein>
<reference evidence="1 2" key="1">
    <citation type="submission" date="2024-11" db="EMBL/GenBank/DDBJ databases">
        <title>Chromosome-level genome assembly of Eucalyptus globulus Labill. provides insights into its genome evolution.</title>
        <authorList>
            <person name="Li X."/>
        </authorList>
    </citation>
    <scope>NUCLEOTIDE SEQUENCE [LARGE SCALE GENOMIC DNA]</scope>
    <source>
        <strain evidence="1">CL2024</strain>
        <tissue evidence="1">Fresh tender leaves</tissue>
    </source>
</reference>